<dbReference type="STRING" id="2769.S0F2Y5"/>
<dbReference type="GO" id="GO:0005247">
    <property type="term" value="F:voltage-gated chloride channel activity"/>
    <property type="evidence" value="ECO:0007669"/>
    <property type="project" value="TreeGrafter"/>
</dbReference>
<evidence type="ECO:0000256" key="3">
    <source>
        <dbReference type="ARBA" id="ARBA00022692"/>
    </source>
</evidence>
<dbReference type="PRINTS" id="PR00762">
    <property type="entry name" value="CLCHANNEL"/>
</dbReference>
<feature type="domain" description="CBS" evidence="10">
    <location>
        <begin position="758"/>
        <end position="799"/>
    </location>
</feature>
<dbReference type="PANTHER" id="PTHR45711:SF6">
    <property type="entry name" value="CHLORIDE CHANNEL PROTEIN"/>
    <property type="match status" value="1"/>
</dbReference>
<feature type="transmembrane region" description="Helical" evidence="9">
    <location>
        <begin position="258"/>
        <end position="281"/>
    </location>
</feature>
<feature type="transmembrane region" description="Helical" evidence="9">
    <location>
        <begin position="494"/>
        <end position="515"/>
    </location>
</feature>
<evidence type="ECO:0000256" key="8">
    <source>
        <dbReference type="SAM" id="MobiDB-lite"/>
    </source>
</evidence>
<dbReference type="InterPro" id="IPR046342">
    <property type="entry name" value="CBS_dom_sf"/>
</dbReference>
<keyword evidence="6 9" id="KW-0472">Membrane</keyword>
<dbReference type="InterPro" id="IPR014743">
    <property type="entry name" value="Cl-channel_core"/>
</dbReference>
<organism evidence="11 12">
    <name type="scientific">Chondrus crispus</name>
    <name type="common">Carrageen Irish moss</name>
    <name type="synonym">Polymorpha crispa</name>
    <dbReference type="NCBI Taxonomy" id="2769"/>
    <lineage>
        <taxon>Eukaryota</taxon>
        <taxon>Rhodophyta</taxon>
        <taxon>Florideophyceae</taxon>
        <taxon>Rhodymeniophycidae</taxon>
        <taxon>Gigartinales</taxon>
        <taxon>Gigartinaceae</taxon>
        <taxon>Chondrus</taxon>
    </lineage>
</organism>
<keyword evidence="3 9" id="KW-0812">Transmembrane</keyword>
<feature type="transmembrane region" description="Helical" evidence="9">
    <location>
        <begin position="604"/>
        <end position="624"/>
    </location>
</feature>
<evidence type="ECO:0000256" key="4">
    <source>
        <dbReference type="ARBA" id="ARBA00022989"/>
    </source>
</evidence>
<dbReference type="RefSeq" id="XP_005712539.1">
    <property type="nucleotide sequence ID" value="XM_005712482.1"/>
</dbReference>
<evidence type="ECO:0000256" key="2">
    <source>
        <dbReference type="ARBA" id="ARBA00022448"/>
    </source>
</evidence>
<evidence type="ECO:0000259" key="10">
    <source>
        <dbReference type="Pfam" id="PF00571"/>
    </source>
</evidence>
<dbReference type="InterPro" id="IPR000644">
    <property type="entry name" value="CBS_dom"/>
</dbReference>
<feature type="transmembrane region" description="Helical" evidence="9">
    <location>
        <begin position="134"/>
        <end position="156"/>
    </location>
</feature>
<evidence type="ECO:0000256" key="9">
    <source>
        <dbReference type="SAM" id="Phobius"/>
    </source>
</evidence>
<dbReference type="CDD" id="cd03684">
    <property type="entry name" value="ClC_3_like"/>
    <property type="match status" value="1"/>
</dbReference>
<feature type="transmembrane region" description="Helical" evidence="9">
    <location>
        <begin position="355"/>
        <end position="377"/>
    </location>
</feature>
<dbReference type="GO" id="GO:0005794">
    <property type="term" value="C:Golgi apparatus"/>
    <property type="evidence" value="ECO:0007669"/>
    <property type="project" value="TreeGrafter"/>
</dbReference>
<dbReference type="Pfam" id="PF00654">
    <property type="entry name" value="Voltage_CLC"/>
    <property type="match status" value="1"/>
</dbReference>
<proteinExistence type="predicted"/>
<dbReference type="CDD" id="cd04591">
    <property type="entry name" value="CBS_pair_voltage-gated_CLC_euk_bac"/>
    <property type="match status" value="1"/>
</dbReference>
<comment type="subcellular location">
    <subcellularLocation>
        <location evidence="1">Membrane</location>
        <topology evidence="1">Multi-pass membrane protein</topology>
    </subcellularLocation>
</comment>
<dbReference type="OMA" id="MFLKINM"/>
<dbReference type="SUPFAM" id="SSF54631">
    <property type="entry name" value="CBS-domain pair"/>
    <property type="match status" value="1"/>
</dbReference>
<name>S0F2Y5_CHOCR</name>
<keyword evidence="12" id="KW-1185">Reference proteome</keyword>
<keyword evidence="5" id="KW-0406">Ion transport</keyword>
<dbReference type="AlphaFoldDB" id="S0F2Y5"/>
<feature type="transmembrane region" description="Helical" evidence="9">
    <location>
        <begin position="397"/>
        <end position="415"/>
    </location>
</feature>
<dbReference type="InterPro" id="IPR001807">
    <property type="entry name" value="ClC"/>
</dbReference>
<feature type="region of interest" description="Disordered" evidence="8">
    <location>
        <begin position="63"/>
        <end position="88"/>
    </location>
</feature>
<keyword evidence="2" id="KW-0813">Transport</keyword>
<dbReference type="Gene3D" id="1.10.3080.10">
    <property type="entry name" value="Clc chloride channel"/>
    <property type="match status" value="1"/>
</dbReference>
<evidence type="ECO:0000256" key="1">
    <source>
        <dbReference type="ARBA" id="ARBA00004141"/>
    </source>
</evidence>
<dbReference type="Gene3D" id="3.10.580.20">
    <property type="match status" value="1"/>
</dbReference>
<dbReference type="OrthoDB" id="44789at2759"/>
<feature type="compositionally biased region" description="Polar residues" evidence="8">
    <location>
        <begin position="67"/>
        <end position="83"/>
    </location>
</feature>
<dbReference type="PhylomeDB" id="S0F2Y5"/>
<dbReference type="Gramene" id="CDF77500">
    <property type="protein sequence ID" value="CDF77500"/>
    <property type="gene ID" value="CHC_T00001610001"/>
</dbReference>
<evidence type="ECO:0000313" key="11">
    <source>
        <dbReference type="EMBL" id="CDF77500.1"/>
    </source>
</evidence>
<feature type="region of interest" description="Disordered" evidence="8">
    <location>
        <begin position="1"/>
        <end position="45"/>
    </location>
</feature>
<evidence type="ECO:0000313" key="12">
    <source>
        <dbReference type="Proteomes" id="UP000012073"/>
    </source>
</evidence>
<feature type="transmembrane region" description="Helical" evidence="9">
    <location>
        <begin position="436"/>
        <end position="453"/>
    </location>
</feature>
<gene>
    <name evidence="11" type="ORF">CHC_T00001610001</name>
</gene>
<accession>S0F2Y5</accession>
<evidence type="ECO:0000256" key="7">
    <source>
        <dbReference type="ARBA" id="ARBA00023214"/>
    </source>
</evidence>
<keyword evidence="4 9" id="KW-1133">Transmembrane helix</keyword>
<dbReference type="Proteomes" id="UP000012073">
    <property type="component" value="Unassembled WGS sequence"/>
</dbReference>
<dbReference type="EMBL" id="HG001573">
    <property type="protein sequence ID" value="CDF77500.1"/>
    <property type="molecule type" value="Genomic_DNA"/>
</dbReference>
<dbReference type="GO" id="GO:0005886">
    <property type="term" value="C:plasma membrane"/>
    <property type="evidence" value="ECO:0007669"/>
    <property type="project" value="TreeGrafter"/>
</dbReference>
<dbReference type="KEGG" id="ccp:CHC_T00001610001"/>
<dbReference type="GO" id="GO:0005769">
    <property type="term" value="C:early endosome"/>
    <property type="evidence" value="ECO:0007669"/>
    <property type="project" value="TreeGrafter"/>
</dbReference>
<evidence type="ECO:0000256" key="5">
    <source>
        <dbReference type="ARBA" id="ARBA00023065"/>
    </source>
</evidence>
<protein>
    <recommendedName>
        <fullName evidence="10">CBS domain-containing protein</fullName>
    </recommendedName>
</protein>
<feature type="transmembrane region" description="Helical" evidence="9">
    <location>
        <begin position="316"/>
        <end position="343"/>
    </location>
</feature>
<evidence type="ECO:0000256" key="6">
    <source>
        <dbReference type="ARBA" id="ARBA00023136"/>
    </source>
</evidence>
<dbReference type="GeneID" id="17320254"/>
<feature type="transmembrane region" description="Helical" evidence="9">
    <location>
        <begin position="567"/>
        <end position="592"/>
    </location>
</feature>
<feature type="transmembrane region" description="Helical" evidence="9">
    <location>
        <begin position="215"/>
        <end position="237"/>
    </location>
</feature>
<dbReference type="Pfam" id="PF00571">
    <property type="entry name" value="CBS"/>
    <property type="match status" value="1"/>
</dbReference>
<dbReference type="PANTHER" id="PTHR45711">
    <property type="entry name" value="CHLORIDE CHANNEL PROTEIN"/>
    <property type="match status" value="1"/>
</dbReference>
<reference evidence="12" key="1">
    <citation type="journal article" date="2013" name="Proc. Natl. Acad. Sci. U.S.A.">
        <title>Genome structure and metabolic features in the red seaweed Chondrus crispus shed light on evolution of the Archaeplastida.</title>
        <authorList>
            <person name="Collen J."/>
            <person name="Porcel B."/>
            <person name="Carre W."/>
            <person name="Ball S.G."/>
            <person name="Chaparro C."/>
            <person name="Tonon T."/>
            <person name="Barbeyron T."/>
            <person name="Michel G."/>
            <person name="Noel B."/>
            <person name="Valentin K."/>
            <person name="Elias M."/>
            <person name="Artiguenave F."/>
            <person name="Arun A."/>
            <person name="Aury J.M."/>
            <person name="Barbosa-Neto J.F."/>
            <person name="Bothwell J.H."/>
            <person name="Bouget F.Y."/>
            <person name="Brillet L."/>
            <person name="Cabello-Hurtado F."/>
            <person name="Capella-Gutierrez S."/>
            <person name="Charrier B."/>
            <person name="Cladiere L."/>
            <person name="Cock J.M."/>
            <person name="Coelho S.M."/>
            <person name="Colleoni C."/>
            <person name="Czjzek M."/>
            <person name="Da Silva C."/>
            <person name="Delage L."/>
            <person name="Denoeud F."/>
            <person name="Deschamps P."/>
            <person name="Dittami S.M."/>
            <person name="Gabaldon T."/>
            <person name="Gachon C.M."/>
            <person name="Groisillier A."/>
            <person name="Herve C."/>
            <person name="Jabbari K."/>
            <person name="Katinka M."/>
            <person name="Kloareg B."/>
            <person name="Kowalczyk N."/>
            <person name="Labadie K."/>
            <person name="Leblanc C."/>
            <person name="Lopez P.J."/>
            <person name="McLachlan D.H."/>
            <person name="Meslet-Cladiere L."/>
            <person name="Moustafa A."/>
            <person name="Nehr Z."/>
            <person name="Nyvall Collen P."/>
            <person name="Panaud O."/>
            <person name="Partensky F."/>
            <person name="Poulain J."/>
            <person name="Rensing S.A."/>
            <person name="Rousvoal S."/>
            <person name="Samson G."/>
            <person name="Symeonidi A."/>
            <person name="Weissenbach J."/>
            <person name="Zambounis A."/>
            <person name="Wincker P."/>
            <person name="Boyen C."/>
        </authorList>
    </citation>
    <scope>NUCLEOTIDE SEQUENCE [LARGE SCALE GENOMIC DNA]</scope>
    <source>
        <strain evidence="12">cv. Stackhouse</strain>
    </source>
</reference>
<dbReference type="Gene3D" id="3.90.1280.20">
    <property type="match status" value="1"/>
</dbReference>
<keyword evidence="7" id="KW-0868">Chloride</keyword>
<dbReference type="SUPFAM" id="SSF81340">
    <property type="entry name" value="Clc chloride channel"/>
    <property type="match status" value="1"/>
</dbReference>
<sequence length="812" mass="89682">MDEEDEIRPRFSLPASSMYGSIDGLPASDRPGSSRDHTVSPANPNIAAPMLFSRESFRDASFDGGSLSMQTSRAPSRQGSRGQFSRLRMRKASRDTSAGFAGDYVIHDFINEKTRSHVLEHEQQRMARGPIAEYLYTAKIYFVLVSMGIGAGLVAASLDLSVEWLSDIKFGYCSDGWYLTREMCCRLDEEGQRCGFREWSTALSFLPLIGSATSFLAFLAYALLALAFGVTAAYLVKRFAPHAAGSGVPEIKTVLSGVVIRGYLSSWAFIIKVIGLAFSVASGLNLGKEGPFVHLVSVLANMVATSFDDFRDNFNLMMEFVCVGTAAGVSVAFNAPIGGVLFAFEEAASYFPNRVLWRSFFASALAELTLTLMNPFFNGKAVMFEVNHSLEWFWFEMIPFFFTGALGGILGSIFIHYNVKWSKLRIHDPFLRRSPIIEVAGIVLVTVMLQYPIPFLRLTNTEILATLFSECNESGTLGEGGESLMCDSTRIDKLFFVLFYAVGAKLLLTILTFGARLPAGLFIPSMTIGACAGRIIGTITKMVAAAHPDWAIFSQCRSASVCVRPSIYALVGASSTLAGVTQVSVSLVVIMFELTGGLSHLLPTMFGILAAKMVCTLSGLEGIYDMHINIKRYPFLDSKHHVSHEVPARVIMRPPRVVIPEMGATLGHLQQLLHDYQYYGFPIVRREHDMILTGNIVRKELKAGIEKALRDPRVSYETMVSFKGEFDITDKDYIQRISANNEILLNFAGFRDRYLSQVSPETPLSDVYDCFSALGLRMCFVTRHGELLGLISKKDAIAYCDATGDIPRKFFR</sequence>